<protein>
    <recommendedName>
        <fullName evidence="10">Disease resistance protein RPM1</fullName>
    </recommendedName>
</protein>
<dbReference type="Gene3D" id="3.40.50.300">
    <property type="entry name" value="P-loop containing nucleotide triphosphate hydrolases"/>
    <property type="match status" value="1"/>
</dbReference>
<feature type="domain" description="Disease resistance protein winged helix" evidence="6">
    <location>
        <begin position="435"/>
        <end position="506"/>
    </location>
</feature>
<dbReference type="InterPro" id="IPR041118">
    <property type="entry name" value="Rx_N"/>
</dbReference>
<dbReference type="InterPro" id="IPR044974">
    <property type="entry name" value="Disease_R_plants"/>
</dbReference>
<dbReference type="InterPro" id="IPR036388">
    <property type="entry name" value="WH-like_DNA-bd_sf"/>
</dbReference>
<name>A0ABY9C891_VITVI</name>
<proteinExistence type="predicted"/>
<dbReference type="Pfam" id="PF00931">
    <property type="entry name" value="NB-ARC"/>
    <property type="match status" value="1"/>
</dbReference>
<evidence type="ECO:0000259" key="6">
    <source>
        <dbReference type="Pfam" id="PF23559"/>
    </source>
</evidence>
<organism evidence="8 9">
    <name type="scientific">Vitis vinifera</name>
    <name type="common">Grape</name>
    <dbReference type="NCBI Taxonomy" id="29760"/>
    <lineage>
        <taxon>Eukaryota</taxon>
        <taxon>Viridiplantae</taxon>
        <taxon>Streptophyta</taxon>
        <taxon>Embryophyta</taxon>
        <taxon>Tracheophyta</taxon>
        <taxon>Spermatophyta</taxon>
        <taxon>Magnoliopsida</taxon>
        <taxon>eudicotyledons</taxon>
        <taxon>Gunneridae</taxon>
        <taxon>Pentapetalae</taxon>
        <taxon>rosids</taxon>
        <taxon>Vitales</taxon>
        <taxon>Vitaceae</taxon>
        <taxon>Viteae</taxon>
        <taxon>Vitis</taxon>
    </lineage>
</organism>
<evidence type="ECO:0000256" key="1">
    <source>
        <dbReference type="ARBA" id="ARBA00022737"/>
    </source>
</evidence>
<dbReference type="PANTHER" id="PTHR23155:SF1052">
    <property type="entry name" value="DISEASE RESISTANCE PROTEIN RPM1"/>
    <property type="match status" value="1"/>
</dbReference>
<dbReference type="Proteomes" id="UP001227230">
    <property type="component" value="Chromosome 7"/>
</dbReference>
<dbReference type="InterPro" id="IPR032675">
    <property type="entry name" value="LRR_dom_sf"/>
</dbReference>
<dbReference type="PRINTS" id="PR00364">
    <property type="entry name" value="DISEASERSIST"/>
</dbReference>
<evidence type="ECO:0008006" key="10">
    <source>
        <dbReference type="Google" id="ProtNLM"/>
    </source>
</evidence>
<gene>
    <name evidence="8" type="ORF">VitviT2T_010069</name>
</gene>
<dbReference type="InterPro" id="IPR002182">
    <property type="entry name" value="NB-ARC"/>
</dbReference>
<evidence type="ECO:0000313" key="9">
    <source>
        <dbReference type="Proteomes" id="UP001227230"/>
    </source>
</evidence>
<dbReference type="InterPro" id="IPR055414">
    <property type="entry name" value="LRR_R13L4/SHOC2-like"/>
</dbReference>
<evidence type="ECO:0000259" key="7">
    <source>
        <dbReference type="Pfam" id="PF23598"/>
    </source>
</evidence>
<dbReference type="Gene3D" id="1.10.10.10">
    <property type="entry name" value="Winged helix-like DNA-binding domain superfamily/Winged helix DNA-binding domain"/>
    <property type="match status" value="1"/>
</dbReference>
<dbReference type="SUPFAM" id="SSF52540">
    <property type="entry name" value="P-loop containing nucleoside triphosphate hydrolases"/>
    <property type="match status" value="1"/>
</dbReference>
<dbReference type="InterPro" id="IPR042197">
    <property type="entry name" value="Apaf_helical"/>
</dbReference>
<dbReference type="Pfam" id="PF18052">
    <property type="entry name" value="Rx_N"/>
    <property type="match status" value="1"/>
</dbReference>
<dbReference type="Gene3D" id="1.20.5.4130">
    <property type="match status" value="1"/>
</dbReference>
<dbReference type="Gene3D" id="1.10.8.430">
    <property type="entry name" value="Helical domain of apoptotic protease-activating factors"/>
    <property type="match status" value="1"/>
</dbReference>
<reference evidence="8 9" key="1">
    <citation type="journal article" date="2023" name="Hortic Res">
        <title>The complete reference genome for grapevine (Vitis vinifera L.) genetics and breeding.</title>
        <authorList>
            <person name="Shi X."/>
            <person name="Cao S."/>
            <person name="Wang X."/>
            <person name="Huang S."/>
            <person name="Wang Y."/>
            <person name="Liu Z."/>
            <person name="Liu W."/>
            <person name="Leng X."/>
            <person name="Peng Y."/>
            <person name="Wang N."/>
            <person name="Wang Y."/>
            <person name="Ma Z."/>
            <person name="Xu X."/>
            <person name="Zhang F."/>
            <person name="Xue H."/>
            <person name="Zhong H."/>
            <person name="Wang Y."/>
            <person name="Zhang K."/>
            <person name="Velt A."/>
            <person name="Avia K."/>
            <person name="Holtgrawe D."/>
            <person name="Grimplet J."/>
            <person name="Matus J.T."/>
            <person name="Ware D."/>
            <person name="Wu X."/>
            <person name="Wang H."/>
            <person name="Liu C."/>
            <person name="Fang Y."/>
            <person name="Rustenholz C."/>
            <person name="Cheng Z."/>
            <person name="Xiao H."/>
            <person name="Zhou Y."/>
        </authorList>
    </citation>
    <scope>NUCLEOTIDE SEQUENCE [LARGE SCALE GENOMIC DNA]</scope>
    <source>
        <strain evidence="9">cv. Pinot noir / PN40024</strain>
        <tissue evidence="8">Leaf</tissue>
    </source>
</reference>
<sequence length="934" mass="106513">MAEIAVTTVIDKLVSLVDEEARLLGGVHTQVEDIKTELLYIQAFLKDADAKADKGDISHGLKTWIQDLRKTAYSMEDLIDEYLLHFANPNHRHRFFGFLCKVARSIQKLKPRHEIASKIRDIKKKVGKLKETSSSYVFISSIEPRSSSSSASAPWHDQRVTSLFMDETEIVGIEPLRNELISRLVEGNPKRTVISVVGMGGLGKTTFAKKVYDNQRVVGHFDCNAWVTVSQSFKMEELLRNMTKKFYQGRKEAVPEGIDTIDEMSLIALIRQYLQDKRYVVVFDDVWKLDFWGFIKYVLPENGKGSRIIITTRNDEVASSCKESSFDYIHKLQPLSPKSSWELFCKKTFQGGCPPELEKLSLDIVKRCGGLPLAIVAIGGLLSRKQNESEWKNFSDNLGSELESNSRLQPINTILSLSYHDLPYYLKSCFLYLAIFPEDYTIKCTKLTRLWIAEGFVKAKKGVTMEELAEEFLTELINRSLVQVSDVDLEGKIRSCHIHDLMREMILKMAEEMSFCRVLAGEGSSFDGKSRRISVHNSTNNILDTIDKNSHVRSIFLFNSEMIFTSTLASKCKLVKVLDFKDAPLESVPEDLGNLFHLKFLSLRKTKVKMLPKSIGKLQNLQTLDLKHSLVEELPVEINRLQKLRHILAYNYNFDVEFSSVSVKGVHVKEGIGCLEDLQKLCFVEGNQGTDVIKELGKLRQLRKLGITKLTRENGQPLCASIMKMNHLKSLSISSSTEDEILDLQHVSDPPPCLSRLELYGRLDKLPDWISKLKSLVKLGLWKSRLSHDPMGVLGAQLPNLLELELLQTHAVEQLCFEAIGFQKLKVLRICDLIELKKVKIENGALPQVEELEIGPSPQLEEVPHGIYYLRKLKTLAFRDMQEEFELSMIPYRGRNYDIVEHIPNVFFYQRLSGQHYAVQSLRQLAETIPRVYC</sequence>
<dbReference type="SUPFAM" id="SSF52058">
    <property type="entry name" value="L domain-like"/>
    <property type="match status" value="1"/>
</dbReference>
<dbReference type="CDD" id="cd14798">
    <property type="entry name" value="RX-CC_like"/>
    <property type="match status" value="1"/>
</dbReference>
<evidence type="ECO:0000256" key="3">
    <source>
        <dbReference type="ARBA" id="ARBA00022821"/>
    </source>
</evidence>
<evidence type="ECO:0000313" key="8">
    <source>
        <dbReference type="EMBL" id="WJZ90954.1"/>
    </source>
</evidence>
<keyword evidence="2" id="KW-0547">Nucleotide-binding</keyword>
<evidence type="ECO:0000259" key="4">
    <source>
        <dbReference type="Pfam" id="PF00931"/>
    </source>
</evidence>
<dbReference type="EMBL" id="CP126654">
    <property type="protein sequence ID" value="WJZ90954.1"/>
    <property type="molecule type" value="Genomic_DNA"/>
</dbReference>
<feature type="domain" description="NB-ARC" evidence="4">
    <location>
        <begin position="178"/>
        <end position="350"/>
    </location>
</feature>
<dbReference type="Gene3D" id="3.80.10.10">
    <property type="entry name" value="Ribonuclease Inhibitor"/>
    <property type="match status" value="1"/>
</dbReference>
<keyword evidence="1" id="KW-0677">Repeat</keyword>
<dbReference type="InterPro" id="IPR058922">
    <property type="entry name" value="WHD_DRP"/>
</dbReference>
<dbReference type="PANTHER" id="PTHR23155">
    <property type="entry name" value="DISEASE RESISTANCE PROTEIN RP"/>
    <property type="match status" value="1"/>
</dbReference>
<evidence type="ECO:0000259" key="5">
    <source>
        <dbReference type="Pfam" id="PF18052"/>
    </source>
</evidence>
<accession>A0ABY9C891</accession>
<dbReference type="InterPro" id="IPR027417">
    <property type="entry name" value="P-loop_NTPase"/>
</dbReference>
<dbReference type="Pfam" id="PF23598">
    <property type="entry name" value="LRR_14"/>
    <property type="match status" value="1"/>
</dbReference>
<feature type="domain" description="Disease resistance N-terminal" evidence="5">
    <location>
        <begin position="5"/>
        <end position="94"/>
    </location>
</feature>
<keyword evidence="3" id="KW-0611">Plant defense</keyword>
<dbReference type="Pfam" id="PF23559">
    <property type="entry name" value="WHD_DRP"/>
    <property type="match status" value="1"/>
</dbReference>
<keyword evidence="9" id="KW-1185">Reference proteome</keyword>
<feature type="domain" description="Disease resistance R13L4/SHOC-2-like LRR" evidence="7">
    <location>
        <begin position="551"/>
        <end position="857"/>
    </location>
</feature>
<dbReference type="InterPro" id="IPR038005">
    <property type="entry name" value="RX-like_CC"/>
</dbReference>
<evidence type="ECO:0000256" key="2">
    <source>
        <dbReference type="ARBA" id="ARBA00022741"/>
    </source>
</evidence>